<gene>
    <name evidence="4" type="primary">Necator_chrIII.g10669</name>
    <name evidence="4" type="ORF">RB195_009904</name>
</gene>
<evidence type="ECO:0000259" key="3">
    <source>
        <dbReference type="Pfam" id="PF19421"/>
    </source>
</evidence>
<keyword evidence="5" id="KW-1185">Reference proteome</keyword>
<evidence type="ECO:0000259" key="2">
    <source>
        <dbReference type="Pfam" id="PF14225"/>
    </source>
</evidence>
<accession>A0ABR1CVF9</accession>
<dbReference type="Pfam" id="PF19421">
    <property type="entry name" value="Fry_C"/>
    <property type="match status" value="2"/>
</dbReference>
<feature type="compositionally biased region" description="Polar residues" evidence="1">
    <location>
        <begin position="659"/>
        <end position="680"/>
    </location>
</feature>
<dbReference type="PANTHER" id="PTHR12295:SF30">
    <property type="entry name" value="PROTEIN FURRY"/>
    <property type="match status" value="1"/>
</dbReference>
<evidence type="ECO:0000313" key="5">
    <source>
        <dbReference type="Proteomes" id="UP001303046"/>
    </source>
</evidence>
<organism evidence="4 5">
    <name type="scientific">Necator americanus</name>
    <name type="common">Human hookworm</name>
    <dbReference type="NCBI Taxonomy" id="51031"/>
    <lineage>
        <taxon>Eukaryota</taxon>
        <taxon>Metazoa</taxon>
        <taxon>Ecdysozoa</taxon>
        <taxon>Nematoda</taxon>
        <taxon>Chromadorea</taxon>
        <taxon>Rhabditida</taxon>
        <taxon>Rhabditina</taxon>
        <taxon>Rhabditomorpha</taxon>
        <taxon>Strongyloidea</taxon>
        <taxon>Ancylostomatidae</taxon>
        <taxon>Bunostominae</taxon>
        <taxon>Necator</taxon>
    </lineage>
</organism>
<feature type="domain" description="Cell morphogenesis protein C-terminal" evidence="2">
    <location>
        <begin position="370"/>
        <end position="626"/>
    </location>
</feature>
<feature type="domain" description="Protein furry C-terminal" evidence="3">
    <location>
        <begin position="689"/>
        <end position="792"/>
    </location>
</feature>
<feature type="compositionally biased region" description="Low complexity" evidence="1">
    <location>
        <begin position="813"/>
        <end position="838"/>
    </location>
</feature>
<dbReference type="InterPro" id="IPR039867">
    <property type="entry name" value="Furry/Tao3/Mor2"/>
</dbReference>
<feature type="compositionally biased region" description="Basic and acidic residues" evidence="1">
    <location>
        <begin position="880"/>
        <end position="892"/>
    </location>
</feature>
<feature type="compositionally biased region" description="Acidic residues" evidence="1">
    <location>
        <begin position="798"/>
        <end position="812"/>
    </location>
</feature>
<name>A0ABR1CVF9_NECAM</name>
<evidence type="ECO:0000313" key="4">
    <source>
        <dbReference type="EMBL" id="KAK6742319.1"/>
    </source>
</evidence>
<reference evidence="4 5" key="1">
    <citation type="submission" date="2023-08" db="EMBL/GenBank/DDBJ databases">
        <title>A Necator americanus chromosomal reference genome.</title>
        <authorList>
            <person name="Ilik V."/>
            <person name="Petrzelkova K.J."/>
            <person name="Pardy F."/>
            <person name="Fuh T."/>
            <person name="Niatou-Singa F.S."/>
            <person name="Gouil Q."/>
            <person name="Baker L."/>
            <person name="Ritchie M.E."/>
            <person name="Jex A.R."/>
            <person name="Gazzola D."/>
            <person name="Li H."/>
            <person name="Toshio Fujiwara R."/>
            <person name="Zhan B."/>
            <person name="Aroian R.V."/>
            <person name="Pafco B."/>
            <person name="Schwarz E.M."/>
        </authorList>
    </citation>
    <scope>NUCLEOTIDE SEQUENCE [LARGE SCALE GENOMIC DNA]</scope>
    <source>
        <strain evidence="4 5">Aroian</strain>
        <tissue evidence="4">Whole animal</tissue>
    </source>
</reference>
<dbReference type="EMBL" id="JAVFWL010000003">
    <property type="protein sequence ID" value="KAK6742319.1"/>
    <property type="molecule type" value="Genomic_DNA"/>
</dbReference>
<feature type="domain" description="Protein furry C-terminal" evidence="3">
    <location>
        <begin position="830"/>
        <end position="1242"/>
    </location>
</feature>
<dbReference type="Pfam" id="PF14225">
    <property type="entry name" value="MOR2-PAG1_C"/>
    <property type="match status" value="1"/>
</dbReference>
<dbReference type="Proteomes" id="UP001303046">
    <property type="component" value="Unassembled WGS sequence"/>
</dbReference>
<dbReference type="InterPro" id="IPR045842">
    <property type="entry name" value="Fry_C"/>
</dbReference>
<protein>
    <submittedName>
        <fullName evidence="4">Uncharacterized protein</fullName>
    </submittedName>
</protein>
<dbReference type="PANTHER" id="PTHR12295">
    <property type="entry name" value="FURRY-RELATED"/>
    <property type="match status" value="1"/>
</dbReference>
<feature type="region of interest" description="Disordered" evidence="1">
    <location>
        <begin position="726"/>
        <end position="752"/>
    </location>
</feature>
<comment type="caution">
    <text evidence="4">The sequence shown here is derived from an EMBL/GenBank/DDBJ whole genome shotgun (WGS) entry which is preliminary data.</text>
</comment>
<feature type="region of interest" description="Disordered" evidence="1">
    <location>
        <begin position="789"/>
        <end position="899"/>
    </location>
</feature>
<feature type="region of interest" description="Disordered" evidence="1">
    <location>
        <begin position="656"/>
        <end position="687"/>
    </location>
</feature>
<sequence>MYGKLSPYNSAGYIARTFPMRTLERLIASQVSLLLICDIVRASSDVDWTEATPRLLHAAVLSLDSLRPALCRHARQTIINVALLHADQATLAHVSGMLLKHQMCRSVSDESGFRTMVTSFCDAVPTRGVSPTFAKVAAEEYRNMLLNSNSLFSSQSDLIMALVFCLSENMDSPLWHNEDATPRCWKVPSATHLTCLVRHLAELFLPSIPLLPVVWTQIAMRMALTTTQRHAAGRCFQIVSSLCQPPGAWIPSLISRLVETAGETHEDTQAYVTDLLLCLLSSAPHLNPLLDTPLLPSASPTHARSTSYTPALLRQSVLSQKLHQERKDARLSLLLSEEESRLGTALMRSKSADQLKSDAEGDEEATARMQICAIAVALLESGVDNEFLLAINLLEKILDTSAPHKSRCLQKLEKTINQLDWKGFGGIVGLLSRGAVVASAYETSIQALTRIIDVLDEPVVGGRDSLGLVICHVLPYLLFNFDAPNSLCVLVCTVLIQYCTDELKRLELEQADHPLNNLATMLLQYTTKSFSKDRYQWSKCVLQYLCEAIDGAIVLQMIVLLAEMLEKGTSSMHVYVLHMLYLLLLRREAVSASLVINAQVTRSVARHVQGANWREAARIYKVIVEQWQNTERDNNTGGESTSEFELDLSLVSAVCGSRPSPQSPRKNVSTLDTTGTSTIGSVKKSAPPHVRVRDRLVGLLSASGLRVGLPSAVSVVFSQSELDSTASSTERICTSSQEVASTTSLPDPSASITDSFPRVFKEFDFLEAEHDSVSETADSCFGWLSTMRPRSIGGDEPQHDDDADVDEDEDSESAQANSEGGGASTSRLSRTSISSDRTPCPSEVDEEEDEVDDGFGEVSSQAGADQKQNRLSPPSALSREALEKRPTDRLNGVDEESIDGSSFCCRSRTSLGEFYSPKATPSSPVFIQCPHHLDGKVDSAWISLVTELQDDSEGDLTAYSTLLFTQLFRSCCGRVASLLRDAMHVFSSRPLARIFGHAQDVLSGMADYPFLFVTAQYLRCSGILSRLKLSLFELREHWETFNERKEQSIRVLNSVKSAYKLNTLVGSASSLTTNSETELGKLLSKLLFQLMLMSDSLNDMVRLVNESHGAQAYTLSPAVLDHQRELLVCVPDLPACDPHPSHPEHSGDSLVLLMTNKRYSQALLALRSLRVAFGAEFGCCEASDIDVLLLLFCRSHSLKAWALVGAAPEALRQQGQNLRDANADVASAVRRLASDTTTSHRTSTASSLTESFQKISYLPD</sequence>
<dbReference type="InterPro" id="IPR025481">
    <property type="entry name" value="Cell_Morphogen_C"/>
</dbReference>
<feature type="compositionally biased region" description="Acidic residues" evidence="1">
    <location>
        <begin position="843"/>
        <end position="855"/>
    </location>
</feature>
<proteinExistence type="predicted"/>
<evidence type="ECO:0000256" key="1">
    <source>
        <dbReference type="SAM" id="MobiDB-lite"/>
    </source>
</evidence>